<reference evidence="3" key="1">
    <citation type="journal article" date="2009" name="BMC Bioinformatics">
        <title>The Mycoplasma conjunctivae genome sequencing, annotation and analysis.</title>
        <authorList>
            <person name="Calderon-Copete S.P."/>
            <person name="Wigger G."/>
            <person name="Wunderlin C."/>
            <person name="Schmidheini T."/>
            <person name="Frey J."/>
            <person name="Quail M.A."/>
            <person name="Falquet L."/>
        </authorList>
    </citation>
    <scope>NUCLEOTIDE SEQUENCE [LARGE SCALE GENOMIC DNA]</scope>
    <source>
        <strain evidence="3">ATCC 25834 / NCTC 10147 / HRC/581</strain>
    </source>
</reference>
<dbReference type="Pfam" id="PF02576">
    <property type="entry name" value="RimP_N"/>
    <property type="match status" value="1"/>
</dbReference>
<dbReference type="SUPFAM" id="SSF75420">
    <property type="entry name" value="YhbC-like, N-terminal domain"/>
    <property type="match status" value="1"/>
</dbReference>
<accession>C5J6Y2</accession>
<dbReference type="KEGG" id="mco:MCJ_005460"/>
<feature type="domain" description="Ribosome maturation factor RimP N-terminal" evidence="1">
    <location>
        <begin position="8"/>
        <end position="64"/>
    </location>
</feature>
<dbReference type="AlphaFoldDB" id="C5J6Y2"/>
<dbReference type="HOGENOM" id="CLU_199730_0_0_14"/>
<sequence length="65" mass="7663">MENFPEVAKAEFILEDGHTFLRIYTTLTTMKDIEDISKKISDFIDRIELKYNNFFLDILSKGVDE</sequence>
<evidence type="ECO:0000313" key="3">
    <source>
        <dbReference type="Proteomes" id="UP000001491"/>
    </source>
</evidence>
<dbReference type="InterPro" id="IPR028989">
    <property type="entry name" value="RimP_N"/>
</dbReference>
<evidence type="ECO:0000313" key="2">
    <source>
        <dbReference type="EMBL" id="CAT05245.1"/>
    </source>
</evidence>
<dbReference type="EMBL" id="FM864216">
    <property type="protein sequence ID" value="CAT05245.1"/>
    <property type="molecule type" value="Genomic_DNA"/>
</dbReference>
<organism evidence="2 3">
    <name type="scientific">Mesomycoplasma conjunctivae (strain ATCC 25834 / NCTC 10147 / HRC/581)</name>
    <name type="common">Mycoplasma conjunctivae</name>
    <dbReference type="NCBI Taxonomy" id="572263"/>
    <lineage>
        <taxon>Bacteria</taxon>
        <taxon>Bacillati</taxon>
        <taxon>Mycoplasmatota</taxon>
        <taxon>Mycoplasmoidales</taxon>
        <taxon>Metamycoplasmataceae</taxon>
        <taxon>Mesomycoplasma</taxon>
    </lineage>
</organism>
<evidence type="ECO:0000259" key="1">
    <source>
        <dbReference type="Pfam" id="PF02576"/>
    </source>
</evidence>
<dbReference type="InterPro" id="IPR035956">
    <property type="entry name" value="RimP_N_sf"/>
</dbReference>
<name>C5J6Y2_MESCH</name>
<proteinExistence type="predicted"/>
<gene>
    <name evidence="2" type="ordered locus">MCJ_005460</name>
</gene>
<protein>
    <recommendedName>
        <fullName evidence="1">Ribosome maturation factor RimP N-terminal domain-containing protein</fullName>
    </recommendedName>
</protein>
<dbReference type="Proteomes" id="UP000001491">
    <property type="component" value="Chromosome"/>
</dbReference>
<keyword evidence="3" id="KW-1185">Reference proteome</keyword>
<dbReference type="eggNOG" id="ENOG5030N59">
    <property type="taxonomic scope" value="Bacteria"/>
</dbReference>